<comment type="similarity">
    <text evidence="2">Belongs to the major facilitator superfamily.</text>
</comment>
<feature type="transmembrane region" description="Helical" evidence="7">
    <location>
        <begin position="66"/>
        <end position="87"/>
    </location>
</feature>
<keyword evidence="6 7" id="KW-0472">Membrane</keyword>
<dbReference type="GO" id="GO:0022857">
    <property type="term" value="F:transmembrane transporter activity"/>
    <property type="evidence" value="ECO:0007669"/>
    <property type="project" value="InterPro"/>
</dbReference>
<dbReference type="VEuPathDB" id="VectorBase:CSON011263"/>
<dbReference type="GO" id="GO:0016020">
    <property type="term" value="C:membrane"/>
    <property type="evidence" value="ECO:0007669"/>
    <property type="project" value="UniProtKB-SubCell"/>
</dbReference>
<sequence length="518" mass="57930">MGLDFLETGGADFENAIITTGFGKFHFSLLTVCGLIYANTAVGITILSFVLPSATCDFNLTSEKKGWLTAAPMLGMVIGSYIWGCLADTKGRKVVLIAALLIDGVCGLISSVTPDFISFSVLRFFNGFAITGAMGICFPYLGEFQPTKYREKILCWMELFWTVGIIVLPLIAWAIIPLEFKYIQGNFFFGSWNLFVAVCALPSIFIGFWLFFFPESPKFLIECGETEAALDVLKDIFQSNTGRDRSEYPIKSLKEKEHNTQNLSRSIRTLKMSKPKELKILINEIWEQTKALWSPPYLRNTSLACLIQFGITTSYYTLMIWFPELFYRFESFERHYPNETTSVCKVSSIVLDHPNNTLIDEADYCSNHMDNQIYLHTLIIGLACIPTSLWLPMCVHRLGAKFFLIFSIVVASLATILLYFVQTSLQNLVLCCIFEALTSLGISAVYCVMVDLFPTNLRVMAAALALTFGRSGALMGNLLFGYLIDLNCLVPILLFGLMLLVSGILCFFLPSTGQDALD</sequence>
<evidence type="ECO:0000256" key="7">
    <source>
        <dbReference type="SAM" id="Phobius"/>
    </source>
</evidence>
<dbReference type="SUPFAM" id="SSF103473">
    <property type="entry name" value="MFS general substrate transporter"/>
    <property type="match status" value="1"/>
</dbReference>
<dbReference type="AlphaFoldDB" id="A0A336MF81"/>
<dbReference type="InterPro" id="IPR020846">
    <property type="entry name" value="MFS_dom"/>
</dbReference>
<evidence type="ECO:0000256" key="6">
    <source>
        <dbReference type="ARBA" id="ARBA00023136"/>
    </source>
</evidence>
<dbReference type="Pfam" id="PF00083">
    <property type="entry name" value="Sugar_tr"/>
    <property type="match status" value="2"/>
</dbReference>
<reference evidence="9" key="1">
    <citation type="submission" date="2018-07" db="EMBL/GenBank/DDBJ databases">
        <authorList>
            <person name="Quirk P.G."/>
            <person name="Krulwich T.A."/>
        </authorList>
    </citation>
    <scope>NUCLEOTIDE SEQUENCE</scope>
</reference>
<dbReference type="PROSITE" id="PS50850">
    <property type="entry name" value="MFS"/>
    <property type="match status" value="1"/>
</dbReference>
<dbReference type="PANTHER" id="PTHR23511:SF38">
    <property type="entry name" value="SYNAPTIC VESICLE 2-RELATED PROTEIN-LIKE PROTEIN"/>
    <property type="match status" value="1"/>
</dbReference>
<feature type="transmembrane region" description="Helical" evidence="7">
    <location>
        <begin position="427"/>
        <end position="449"/>
    </location>
</feature>
<feature type="transmembrane region" description="Helical" evidence="7">
    <location>
        <begin position="27"/>
        <end position="51"/>
    </location>
</feature>
<dbReference type="PANTHER" id="PTHR23511">
    <property type="entry name" value="SYNAPTIC VESICLE GLYCOPROTEIN 2"/>
    <property type="match status" value="1"/>
</dbReference>
<feature type="transmembrane region" description="Helical" evidence="7">
    <location>
        <begin position="153"/>
        <end position="176"/>
    </location>
</feature>
<keyword evidence="3" id="KW-0813">Transport</keyword>
<dbReference type="Gene3D" id="1.20.1250.20">
    <property type="entry name" value="MFS general substrate transporter like domains"/>
    <property type="match status" value="1"/>
</dbReference>
<dbReference type="OMA" id="YLHTVYI"/>
<dbReference type="FunFam" id="1.20.1250.20:FF:000232">
    <property type="entry name" value="Organic cation/carnitine transporter 7"/>
    <property type="match status" value="1"/>
</dbReference>
<feature type="transmembrane region" description="Helical" evidence="7">
    <location>
        <begin position="188"/>
        <end position="212"/>
    </location>
</feature>
<proteinExistence type="inferred from homology"/>
<keyword evidence="5 7" id="KW-1133">Transmembrane helix</keyword>
<organism evidence="9">
    <name type="scientific">Culicoides sonorensis</name>
    <name type="common">Biting midge</name>
    <dbReference type="NCBI Taxonomy" id="179676"/>
    <lineage>
        <taxon>Eukaryota</taxon>
        <taxon>Metazoa</taxon>
        <taxon>Ecdysozoa</taxon>
        <taxon>Arthropoda</taxon>
        <taxon>Hexapoda</taxon>
        <taxon>Insecta</taxon>
        <taxon>Pterygota</taxon>
        <taxon>Neoptera</taxon>
        <taxon>Endopterygota</taxon>
        <taxon>Diptera</taxon>
        <taxon>Nematocera</taxon>
        <taxon>Chironomoidea</taxon>
        <taxon>Ceratopogonidae</taxon>
        <taxon>Ceratopogoninae</taxon>
        <taxon>Culicoides</taxon>
        <taxon>Monoculicoides</taxon>
    </lineage>
</organism>
<feature type="domain" description="Major facilitator superfamily (MFS) profile" evidence="8">
    <location>
        <begin position="29"/>
        <end position="514"/>
    </location>
</feature>
<evidence type="ECO:0000256" key="1">
    <source>
        <dbReference type="ARBA" id="ARBA00004141"/>
    </source>
</evidence>
<evidence type="ECO:0000313" key="9">
    <source>
        <dbReference type="EMBL" id="SSX24708.1"/>
    </source>
</evidence>
<dbReference type="EMBL" id="UFQT01000487">
    <property type="protein sequence ID" value="SSX24708.1"/>
    <property type="molecule type" value="Genomic_DNA"/>
</dbReference>
<feature type="transmembrane region" description="Helical" evidence="7">
    <location>
        <begin position="402"/>
        <end position="421"/>
    </location>
</feature>
<evidence type="ECO:0000256" key="3">
    <source>
        <dbReference type="ARBA" id="ARBA00022448"/>
    </source>
</evidence>
<accession>A0A336MF81</accession>
<feature type="transmembrane region" description="Helical" evidence="7">
    <location>
        <begin position="94"/>
        <end position="112"/>
    </location>
</feature>
<evidence type="ECO:0000256" key="2">
    <source>
        <dbReference type="ARBA" id="ARBA00008335"/>
    </source>
</evidence>
<gene>
    <name evidence="9" type="primary">CSON011263</name>
</gene>
<evidence type="ECO:0000259" key="8">
    <source>
        <dbReference type="PROSITE" id="PS50850"/>
    </source>
</evidence>
<evidence type="ECO:0000256" key="4">
    <source>
        <dbReference type="ARBA" id="ARBA00022692"/>
    </source>
</evidence>
<protein>
    <submittedName>
        <fullName evidence="9">CSON011263 protein</fullName>
    </submittedName>
</protein>
<name>A0A336MF81_CULSO</name>
<feature type="transmembrane region" description="Helical" evidence="7">
    <location>
        <begin position="490"/>
        <end position="509"/>
    </location>
</feature>
<dbReference type="InterPro" id="IPR036259">
    <property type="entry name" value="MFS_trans_sf"/>
</dbReference>
<dbReference type="InterPro" id="IPR005828">
    <property type="entry name" value="MFS_sugar_transport-like"/>
</dbReference>
<feature type="transmembrane region" description="Helical" evidence="7">
    <location>
        <begin position="124"/>
        <end position="141"/>
    </location>
</feature>
<keyword evidence="4 7" id="KW-0812">Transmembrane</keyword>
<evidence type="ECO:0000256" key="5">
    <source>
        <dbReference type="ARBA" id="ARBA00022989"/>
    </source>
</evidence>
<comment type="subcellular location">
    <subcellularLocation>
        <location evidence="1">Membrane</location>
        <topology evidence="1">Multi-pass membrane protein</topology>
    </subcellularLocation>
</comment>
<feature type="transmembrane region" description="Helical" evidence="7">
    <location>
        <begin position="461"/>
        <end position="484"/>
    </location>
</feature>
<feature type="transmembrane region" description="Helical" evidence="7">
    <location>
        <begin position="373"/>
        <end position="395"/>
    </location>
</feature>